<dbReference type="RefSeq" id="WP_207355941.1">
    <property type="nucleotide sequence ID" value="NZ_CP071503.1"/>
</dbReference>
<keyword evidence="3" id="KW-1185">Reference proteome</keyword>
<keyword evidence="1" id="KW-0472">Membrane</keyword>
<sequence>MEKQLRFVRLAVIFGGLGILGISIGVLVALVGASSVLAEHITPFNFTLSELGNYGHSPFAVVLNGGLFFGGLSLVLFCLYSMPFSKSISGALCYLAMALACFTLAGIGLFPINVYHLHTAMLKWFFMFGSMSALCYLINLALGYQSIFRTWSWLPAGFALLGQASFLVLPLFKMGLTEGNRPFYQEMVLEGSRPEFWWPACIEWFSFAVFLVWIISLIIDKFLYLKR</sequence>
<dbReference type="Proteomes" id="UP000662770">
    <property type="component" value="Chromosome"/>
</dbReference>
<evidence type="ECO:0000313" key="2">
    <source>
        <dbReference type="EMBL" id="QSX34743.1"/>
    </source>
</evidence>
<feature type="transmembrane region" description="Helical" evidence="1">
    <location>
        <begin position="92"/>
        <end position="112"/>
    </location>
</feature>
<feature type="transmembrane region" description="Helical" evidence="1">
    <location>
        <begin position="196"/>
        <end position="219"/>
    </location>
</feature>
<name>A0ABX7QTE0_9GAMM</name>
<gene>
    <name evidence="2" type="ORF">JYB87_05775</name>
</gene>
<evidence type="ECO:0000313" key="3">
    <source>
        <dbReference type="Proteomes" id="UP000662770"/>
    </source>
</evidence>
<feature type="transmembrane region" description="Helical" evidence="1">
    <location>
        <begin position="12"/>
        <end position="38"/>
    </location>
</feature>
<evidence type="ECO:0000256" key="1">
    <source>
        <dbReference type="SAM" id="Phobius"/>
    </source>
</evidence>
<feature type="transmembrane region" description="Helical" evidence="1">
    <location>
        <begin position="124"/>
        <end position="144"/>
    </location>
</feature>
<feature type="transmembrane region" description="Helical" evidence="1">
    <location>
        <begin position="58"/>
        <end position="80"/>
    </location>
</feature>
<accession>A0ABX7QTE0</accession>
<keyword evidence="1" id="KW-0812">Transmembrane</keyword>
<feature type="transmembrane region" description="Helical" evidence="1">
    <location>
        <begin position="156"/>
        <end position="176"/>
    </location>
</feature>
<organism evidence="2 3">
    <name type="scientific">Shewanella avicenniae</name>
    <dbReference type="NCBI Taxonomy" id="2814294"/>
    <lineage>
        <taxon>Bacteria</taxon>
        <taxon>Pseudomonadati</taxon>
        <taxon>Pseudomonadota</taxon>
        <taxon>Gammaproteobacteria</taxon>
        <taxon>Alteromonadales</taxon>
        <taxon>Shewanellaceae</taxon>
        <taxon>Shewanella</taxon>
    </lineage>
</organism>
<dbReference type="EMBL" id="CP071503">
    <property type="protein sequence ID" value="QSX34743.1"/>
    <property type="molecule type" value="Genomic_DNA"/>
</dbReference>
<keyword evidence="1" id="KW-1133">Transmembrane helix</keyword>
<proteinExistence type="predicted"/>
<protein>
    <submittedName>
        <fullName evidence="2">DUF998 domain-containing protein</fullName>
    </submittedName>
</protein>
<reference evidence="2 3" key="1">
    <citation type="submission" date="2021-03" db="EMBL/GenBank/DDBJ databases">
        <title>Novel species identification of genus Shewanella.</title>
        <authorList>
            <person name="Liu G."/>
            <person name="Zhang Q."/>
        </authorList>
    </citation>
    <scope>NUCLEOTIDE SEQUENCE [LARGE SCALE GENOMIC DNA]</scope>
    <source>
        <strain evidence="2 3">FJAT-51800</strain>
    </source>
</reference>